<dbReference type="Pfam" id="PF06983">
    <property type="entry name" value="3-dmu-9_3-mt"/>
    <property type="match status" value="1"/>
</dbReference>
<dbReference type="EMBL" id="JBHTLM010000018">
    <property type="protein sequence ID" value="MFD1178584.1"/>
    <property type="molecule type" value="Genomic_DNA"/>
</dbReference>
<dbReference type="InterPro" id="IPR029068">
    <property type="entry name" value="Glyas_Bleomycin-R_OHBP_Dase"/>
</dbReference>
<evidence type="ECO:0000313" key="2">
    <source>
        <dbReference type="EMBL" id="MFD1178584.1"/>
    </source>
</evidence>
<dbReference type="CDD" id="cd06588">
    <property type="entry name" value="PhnB_like"/>
    <property type="match status" value="1"/>
</dbReference>
<dbReference type="InterPro" id="IPR028973">
    <property type="entry name" value="PhnB-like"/>
</dbReference>
<sequence length="145" mass="15839">MTMQLVPYFVMNGNAKEAIDFYQKALDAELFAIQTFGDMPANPDFPLPDSAKGLVSHALLKIGESSLMLSDTFPGQSRQSGNQVTVCITINDSEKAKQIFEALGSGGQVTMPLQATFFSPAYGSLVDKYGVTFQIFAEPEERKDQ</sequence>
<accession>A0ABW3S1L3</accession>
<dbReference type="PANTHER" id="PTHR33990">
    <property type="entry name" value="PROTEIN YJDN-RELATED"/>
    <property type="match status" value="1"/>
</dbReference>
<dbReference type="Proteomes" id="UP001597262">
    <property type="component" value="Unassembled WGS sequence"/>
</dbReference>
<proteinExistence type="predicted"/>
<feature type="domain" description="PhnB-like" evidence="1">
    <location>
        <begin position="5"/>
        <end position="135"/>
    </location>
</feature>
<comment type="caution">
    <text evidence="2">The sequence shown here is derived from an EMBL/GenBank/DDBJ whole genome shotgun (WGS) entry which is preliminary data.</text>
</comment>
<reference evidence="3" key="1">
    <citation type="journal article" date="2019" name="Int. J. Syst. Evol. Microbiol.">
        <title>The Global Catalogue of Microorganisms (GCM) 10K type strain sequencing project: providing services to taxonomists for standard genome sequencing and annotation.</title>
        <authorList>
            <consortium name="The Broad Institute Genomics Platform"/>
            <consortium name="The Broad Institute Genome Sequencing Center for Infectious Disease"/>
            <person name="Wu L."/>
            <person name="Ma J."/>
        </authorList>
    </citation>
    <scope>NUCLEOTIDE SEQUENCE [LARGE SCALE GENOMIC DNA]</scope>
    <source>
        <strain evidence="3">CCUG 59189</strain>
    </source>
</reference>
<name>A0ABW3S1L3_9BACL</name>
<evidence type="ECO:0000313" key="3">
    <source>
        <dbReference type="Proteomes" id="UP001597262"/>
    </source>
</evidence>
<dbReference type="PANTHER" id="PTHR33990:SF1">
    <property type="entry name" value="PROTEIN YJDN"/>
    <property type="match status" value="1"/>
</dbReference>
<evidence type="ECO:0000259" key="1">
    <source>
        <dbReference type="Pfam" id="PF06983"/>
    </source>
</evidence>
<protein>
    <submittedName>
        <fullName evidence="2">VOC family protein</fullName>
    </submittedName>
</protein>
<dbReference type="SUPFAM" id="SSF54593">
    <property type="entry name" value="Glyoxalase/Bleomycin resistance protein/Dihydroxybiphenyl dioxygenase"/>
    <property type="match status" value="1"/>
</dbReference>
<gene>
    <name evidence="2" type="ORF">ACFQ3W_20100</name>
</gene>
<dbReference type="Gene3D" id="3.10.180.10">
    <property type="entry name" value="2,3-Dihydroxybiphenyl 1,2-Dioxygenase, domain 1"/>
    <property type="match status" value="1"/>
</dbReference>
<organism evidence="2 3">
    <name type="scientific">Paenibacillus puldeungensis</name>
    <dbReference type="NCBI Taxonomy" id="696536"/>
    <lineage>
        <taxon>Bacteria</taxon>
        <taxon>Bacillati</taxon>
        <taxon>Bacillota</taxon>
        <taxon>Bacilli</taxon>
        <taxon>Bacillales</taxon>
        <taxon>Paenibacillaceae</taxon>
        <taxon>Paenibacillus</taxon>
    </lineage>
</organism>
<dbReference type="RefSeq" id="WP_379321023.1">
    <property type="nucleotide sequence ID" value="NZ_JBHTLM010000018.1"/>
</dbReference>
<keyword evidence="3" id="KW-1185">Reference proteome</keyword>